<comment type="caution">
    <text evidence="2">The sequence shown here is derived from an EMBL/GenBank/DDBJ whole genome shotgun (WGS) entry which is preliminary data.</text>
</comment>
<evidence type="ECO:0000313" key="2">
    <source>
        <dbReference type="EMBL" id="RXH28917.1"/>
    </source>
</evidence>
<feature type="compositionally biased region" description="Low complexity" evidence="1">
    <location>
        <begin position="19"/>
        <end position="28"/>
    </location>
</feature>
<feature type="region of interest" description="Disordered" evidence="1">
    <location>
        <begin position="1"/>
        <end position="28"/>
    </location>
</feature>
<organism evidence="2 3">
    <name type="scientific">Bradyrhizobium nanningense</name>
    <dbReference type="NCBI Taxonomy" id="1325118"/>
    <lineage>
        <taxon>Bacteria</taxon>
        <taxon>Pseudomonadati</taxon>
        <taxon>Pseudomonadota</taxon>
        <taxon>Alphaproteobacteria</taxon>
        <taxon>Hyphomicrobiales</taxon>
        <taxon>Nitrobacteraceae</taxon>
        <taxon>Bradyrhizobium</taxon>
    </lineage>
</organism>
<feature type="region of interest" description="Disordered" evidence="1">
    <location>
        <begin position="75"/>
        <end position="95"/>
    </location>
</feature>
<evidence type="ECO:0000313" key="3">
    <source>
        <dbReference type="Proteomes" id="UP000289546"/>
    </source>
</evidence>
<keyword evidence="3" id="KW-1185">Reference proteome</keyword>
<protein>
    <submittedName>
        <fullName evidence="2">Uncharacterized protein</fullName>
    </submittedName>
</protein>
<proteinExistence type="predicted"/>
<accession>A0A4Q0S6X2</accession>
<dbReference type="EMBL" id="LBJQ01000073">
    <property type="protein sequence ID" value="RXH28917.1"/>
    <property type="molecule type" value="Genomic_DNA"/>
</dbReference>
<name>A0A4Q0S6X2_9BRAD</name>
<gene>
    <name evidence="2" type="ORF">XH99_13960</name>
</gene>
<dbReference type="AlphaFoldDB" id="A0A4Q0S6X2"/>
<dbReference type="RefSeq" id="WP_128918535.1">
    <property type="nucleotide sequence ID" value="NZ_LBJQ01000073.1"/>
</dbReference>
<feature type="region of interest" description="Disordered" evidence="1">
    <location>
        <begin position="269"/>
        <end position="290"/>
    </location>
</feature>
<dbReference type="Proteomes" id="UP000289546">
    <property type="component" value="Unassembled WGS sequence"/>
</dbReference>
<reference evidence="2 3" key="1">
    <citation type="submission" date="2015-04" db="EMBL/GenBank/DDBJ databases">
        <title>Comparative genomics of rhizobia nodulating Arachis hypogaea in China.</title>
        <authorList>
            <person name="Li Y."/>
        </authorList>
    </citation>
    <scope>NUCLEOTIDE SEQUENCE [LARGE SCALE GENOMIC DNA]</scope>
    <source>
        <strain evidence="2 3">CCBAU 51757</strain>
    </source>
</reference>
<evidence type="ECO:0000256" key="1">
    <source>
        <dbReference type="SAM" id="MobiDB-lite"/>
    </source>
</evidence>
<sequence length="442" mass="47573">MDPYNNVNPFDRDFAVNNAAAPQPQQQQAEFEPYLDEVLQPDATIVEDPASPGPYYPHLWEEGPSLAEVLGLEHQRADGPHPEHAVAGRENDAARLSRPPEALTWESGLAADGRVRDPIEAILQSSLNPTASPHQAPDGAVRYFNSSDGYQPGNDLSGIAPLSGHDDALRGEDFSLQLRPAKRQRTLGQMEGDAIERQLSDAGTSAARDLMEDIGTRSRASDRVVLPPESYDQDLLWAMMESAGRSSSVAPVERHDQGGDLGVAVRSFNSPQGDQGMPAALEGSSVTPSQDTPPAPFIVHNDRFTALFVPAAMWGSSPLNLSSAPIHFGSRPENAAQPSAEPANRPWPLAQTMEQAAPASARAETMQPAAREIYAASFAVPEGFSHGTQPAPITMISKLGCWGLLPDTAQPMKQYDIRGERYTALLGPGGPNDVRLIHHPEM</sequence>